<evidence type="ECO:0000313" key="3">
    <source>
        <dbReference type="Proteomes" id="UP001208570"/>
    </source>
</evidence>
<protein>
    <submittedName>
        <fullName evidence="2">Uncharacterized protein</fullName>
    </submittedName>
</protein>
<gene>
    <name evidence="2" type="ORF">LSH36_748g00004</name>
</gene>
<sequence length="278" mass="30756">MDEVRTSLALYKTGLDEPKGEDSGIASREETRRHGRLCPAESGNQTSASSHSTPKPTTEMSDVHCGLSFTARTAEKRANGRPSQRANTRFCRNHQIIDGSTQTAAADSDTGSVMSTGQLSIRYPPMLKDNAAPSDRCKLVIKGTHPLTGARSSRRHIDEYGKKKYGLGIADETPSTGHNKPLISLPKVIPTCHGGDETAMFSYRVNRDCIGEKGWKELGMRTMKSEEGDPVQILEIAANRRLKEAKTNESKDINNRLHRWTRTSLRYARSGILFQRSI</sequence>
<name>A0AAD9MT67_9ANNE</name>
<proteinExistence type="predicted"/>
<organism evidence="2 3">
    <name type="scientific">Paralvinella palmiformis</name>
    <dbReference type="NCBI Taxonomy" id="53620"/>
    <lineage>
        <taxon>Eukaryota</taxon>
        <taxon>Metazoa</taxon>
        <taxon>Spiralia</taxon>
        <taxon>Lophotrochozoa</taxon>
        <taxon>Annelida</taxon>
        <taxon>Polychaeta</taxon>
        <taxon>Sedentaria</taxon>
        <taxon>Canalipalpata</taxon>
        <taxon>Terebellida</taxon>
        <taxon>Terebelliformia</taxon>
        <taxon>Alvinellidae</taxon>
        <taxon>Paralvinella</taxon>
    </lineage>
</organism>
<dbReference type="Proteomes" id="UP001208570">
    <property type="component" value="Unassembled WGS sequence"/>
</dbReference>
<evidence type="ECO:0000256" key="1">
    <source>
        <dbReference type="SAM" id="MobiDB-lite"/>
    </source>
</evidence>
<evidence type="ECO:0000313" key="2">
    <source>
        <dbReference type="EMBL" id="KAK2144535.1"/>
    </source>
</evidence>
<keyword evidence="3" id="KW-1185">Reference proteome</keyword>
<dbReference type="EMBL" id="JAODUP010000748">
    <property type="protein sequence ID" value="KAK2144535.1"/>
    <property type="molecule type" value="Genomic_DNA"/>
</dbReference>
<reference evidence="2" key="1">
    <citation type="journal article" date="2023" name="Mol. Biol. Evol.">
        <title>Third-Generation Sequencing Reveals the Adaptive Role of the Epigenome in Three Deep-Sea Polychaetes.</title>
        <authorList>
            <person name="Perez M."/>
            <person name="Aroh O."/>
            <person name="Sun Y."/>
            <person name="Lan Y."/>
            <person name="Juniper S.K."/>
            <person name="Young C.R."/>
            <person name="Angers B."/>
            <person name="Qian P.Y."/>
        </authorList>
    </citation>
    <scope>NUCLEOTIDE SEQUENCE</scope>
    <source>
        <strain evidence="2">P08H-3</strain>
    </source>
</reference>
<comment type="caution">
    <text evidence="2">The sequence shown here is derived from an EMBL/GenBank/DDBJ whole genome shotgun (WGS) entry which is preliminary data.</text>
</comment>
<dbReference type="AlphaFoldDB" id="A0AAD9MT67"/>
<feature type="compositionally biased region" description="Polar residues" evidence="1">
    <location>
        <begin position="42"/>
        <end position="60"/>
    </location>
</feature>
<feature type="region of interest" description="Disordered" evidence="1">
    <location>
        <begin position="1"/>
        <end position="62"/>
    </location>
</feature>
<accession>A0AAD9MT67</accession>
<feature type="compositionally biased region" description="Basic and acidic residues" evidence="1">
    <location>
        <begin position="14"/>
        <end position="32"/>
    </location>
</feature>